<proteinExistence type="predicted"/>
<dbReference type="Proteomes" id="UP001201812">
    <property type="component" value="Unassembled WGS sequence"/>
</dbReference>
<protein>
    <submittedName>
        <fullName evidence="2">Uncharacterized protein</fullName>
    </submittedName>
</protein>
<name>A0AAD4N779_9BILA</name>
<accession>A0AAD4N779</accession>
<feature type="region of interest" description="Disordered" evidence="1">
    <location>
        <begin position="103"/>
        <end position="138"/>
    </location>
</feature>
<gene>
    <name evidence="2" type="ORF">DdX_06988</name>
</gene>
<feature type="compositionally biased region" description="Acidic residues" evidence="1">
    <location>
        <begin position="103"/>
        <end position="112"/>
    </location>
</feature>
<dbReference type="EMBL" id="JAKKPZ010000009">
    <property type="protein sequence ID" value="KAI1717251.1"/>
    <property type="molecule type" value="Genomic_DNA"/>
</dbReference>
<sequence length="214" mass="23901">MAFIVPLVRKDFRIFPPEKKKKQNGVRERSVSMPTTVRTDERVLKDSLTVTTPKSTTKNPLPSTPKPTVASTSNKNIPRAPRLRLRSERCSILSTAKFPATIEEEAESDGEENGLISSTEVPRKQSKCNQNRSGVPEEFQPEIHQQLSTVKLEATTKLAHQLRSRACSSPATMLSDVVGPGIVGRKCAADELILNPNSKKFTFSRFLRLHKTRH</sequence>
<evidence type="ECO:0000313" key="3">
    <source>
        <dbReference type="Proteomes" id="UP001201812"/>
    </source>
</evidence>
<evidence type="ECO:0000313" key="2">
    <source>
        <dbReference type="EMBL" id="KAI1717251.1"/>
    </source>
</evidence>
<feature type="compositionally biased region" description="Polar residues" evidence="1">
    <location>
        <begin position="48"/>
        <end position="61"/>
    </location>
</feature>
<evidence type="ECO:0000256" key="1">
    <source>
        <dbReference type="SAM" id="MobiDB-lite"/>
    </source>
</evidence>
<dbReference type="AlphaFoldDB" id="A0AAD4N779"/>
<comment type="caution">
    <text evidence="2">The sequence shown here is derived from an EMBL/GenBank/DDBJ whole genome shotgun (WGS) entry which is preliminary data.</text>
</comment>
<organism evidence="2 3">
    <name type="scientific">Ditylenchus destructor</name>
    <dbReference type="NCBI Taxonomy" id="166010"/>
    <lineage>
        <taxon>Eukaryota</taxon>
        <taxon>Metazoa</taxon>
        <taxon>Ecdysozoa</taxon>
        <taxon>Nematoda</taxon>
        <taxon>Chromadorea</taxon>
        <taxon>Rhabditida</taxon>
        <taxon>Tylenchina</taxon>
        <taxon>Tylenchomorpha</taxon>
        <taxon>Sphaerularioidea</taxon>
        <taxon>Anguinidae</taxon>
        <taxon>Anguininae</taxon>
        <taxon>Ditylenchus</taxon>
    </lineage>
</organism>
<reference evidence="2" key="1">
    <citation type="submission" date="2022-01" db="EMBL/GenBank/DDBJ databases">
        <title>Genome Sequence Resource for Two Populations of Ditylenchus destructor, the Migratory Endoparasitic Phytonematode.</title>
        <authorList>
            <person name="Zhang H."/>
            <person name="Lin R."/>
            <person name="Xie B."/>
        </authorList>
    </citation>
    <scope>NUCLEOTIDE SEQUENCE</scope>
    <source>
        <strain evidence="2">BazhouSP</strain>
    </source>
</reference>
<feature type="region of interest" description="Disordered" evidence="1">
    <location>
        <begin position="17"/>
        <end position="75"/>
    </location>
</feature>
<keyword evidence="3" id="KW-1185">Reference proteome</keyword>